<keyword evidence="2" id="KW-0472">Membrane</keyword>
<feature type="transmembrane region" description="Helical" evidence="2">
    <location>
        <begin position="80"/>
        <end position="104"/>
    </location>
</feature>
<keyword evidence="4" id="KW-1185">Reference proteome</keyword>
<comment type="caution">
    <text evidence="3">The sequence shown here is derived from an EMBL/GenBank/DDBJ whole genome shotgun (WGS) entry which is preliminary data.</text>
</comment>
<keyword evidence="2" id="KW-1133">Transmembrane helix</keyword>
<evidence type="ECO:0000256" key="2">
    <source>
        <dbReference type="SAM" id="Phobius"/>
    </source>
</evidence>
<dbReference type="Pfam" id="PF19609">
    <property type="entry name" value="DUF6114"/>
    <property type="match status" value="1"/>
</dbReference>
<feature type="compositionally biased region" description="Low complexity" evidence="1">
    <location>
        <begin position="235"/>
        <end position="274"/>
    </location>
</feature>
<evidence type="ECO:0000256" key="1">
    <source>
        <dbReference type="SAM" id="MobiDB-lite"/>
    </source>
</evidence>
<reference evidence="4" key="1">
    <citation type="journal article" date="2019" name="Int. J. Syst. Evol. Microbiol.">
        <title>The Global Catalogue of Microorganisms (GCM) 10K type strain sequencing project: providing services to taxonomists for standard genome sequencing and annotation.</title>
        <authorList>
            <consortium name="The Broad Institute Genomics Platform"/>
            <consortium name="The Broad Institute Genome Sequencing Center for Infectious Disease"/>
            <person name="Wu L."/>
            <person name="Ma J."/>
        </authorList>
    </citation>
    <scope>NUCLEOTIDE SEQUENCE [LARGE SCALE GENOMIC DNA]</scope>
    <source>
        <strain evidence="4">JCM 3272</strain>
    </source>
</reference>
<feature type="compositionally biased region" description="Low complexity" evidence="1">
    <location>
        <begin position="300"/>
        <end position="311"/>
    </location>
</feature>
<proteinExistence type="predicted"/>
<dbReference type="Proteomes" id="UP001501444">
    <property type="component" value="Unassembled WGS sequence"/>
</dbReference>
<feature type="transmembrane region" description="Helical" evidence="2">
    <location>
        <begin position="24"/>
        <end position="44"/>
    </location>
</feature>
<feature type="transmembrane region" description="Helical" evidence="2">
    <location>
        <begin position="56"/>
        <end position="74"/>
    </location>
</feature>
<dbReference type="RefSeq" id="WP_344614079.1">
    <property type="nucleotide sequence ID" value="NZ_BAAARV010000030.1"/>
</dbReference>
<organism evidence="3 4">
    <name type="scientific">Dactylosporangium salmoneum</name>
    <dbReference type="NCBI Taxonomy" id="53361"/>
    <lineage>
        <taxon>Bacteria</taxon>
        <taxon>Bacillati</taxon>
        <taxon>Actinomycetota</taxon>
        <taxon>Actinomycetes</taxon>
        <taxon>Micromonosporales</taxon>
        <taxon>Micromonosporaceae</taxon>
        <taxon>Dactylosporangium</taxon>
    </lineage>
</organism>
<accession>A0ABP5TJ22</accession>
<feature type="compositionally biased region" description="Low complexity" evidence="1">
    <location>
        <begin position="320"/>
        <end position="343"/>
    </location>
</feature>
<feature type="compositionally biased region" description="Pro residues" evidence="1">
    <location>
        <begin position="126"/>
        <end position="139"/>
    </location>
</feature>
<feature type="region of interest" description="Disordered" evidence="1">
    <location>
        <begin position="126"/>
        <end position="145"/>
    </location>
</feature>
<gene>
    <name evidence="3" type="ORF">GCM10010170_041400</name>
</gene>
<sequence>MTTSHAAHGKDGADNGGWVSQRPFWGGLFLILSGLELFLSGNLHLALEIHFGPTGFLSYVLPLMMLLCGALAWFSPQQRLFYGILGTVVALYSLIGLNLGGFFLGTVLGLVGGGLTVAWSVDEPAPAAPPSEDLPPGEPPYEDSRLDDFLVDEEPTQASYTPSGVLRDELPTSRLSPLHEGAGAGSADDQLPPAGGPDDLPKRRHLGPLLMAVVVAAAIAGAAAHTGQAAYAAPAACPSSTPAKSATATAGTTAPAVGATTPKAESSPAPSPAKTEQDKPGGILGWLGDLFTGGEKETTPEASPTPTTAPTTPAPPAPAPSGSIGGKPAPSKSAACASASASPTPNNKKAQLAAGQPFVAKQPSILKADVMTMDALTYDGVAELPHKDGTTVKVLAFSMKNSVSTPFRLETPGAPKTLLTLSSRLTVEGDVKFYTTSFSANVLGLLPLTFTPSFPPPPIPLPGFYTACTIELVYVQSNILTAPALNIAYAP</sequence>
<feature type="region of interest" description="Disordered" evidence="1">
    <location>
        <begin position="174"/>
        <end position="203"/>
    </location>
</feature>
<evidence type="ECO:0000313" key="3">
    <source>
        <dbReference type="EMBL" id="GAA2351333.1"/>
    </source>
</evidence>
<dbReference type="InterPro" id="IPR046096">
    <property type="entry name" value="DUF6114"/>
</dbReference>
<protein>
    <submittedName>
        <fullName evidence="3">Uncharacterized protein</fullName>
    </submittedName>
</protein>
<name>A0ABP5TJ22_9ACTN</name>
<keyword evidence="2" id="KW-0812">Transmembrane</keyword>
<feature type="region of interest" description="Disordered" evidence="1">
    <location>
        <begin position="235"/>
        <end position="350"/>
    </location>
</feature>
<evidence type="ECO:0000313" key="4">
    <source>
        <dbReference type="Proteomes" id="UP001501444"/>
    </source>
</evidence>
<dbReference type="EMBL" id="BAAARV010000030">
    <property type="protein sequence ID" value="GAA2351333.1"/>
    <property type="molecule type" value="Genomic_DNA"/>
</dbReference>